<dbReference type="InterPro" id="IPR011333">
    <property type="entry name" value="SKP1/BTB/POZ_sf"/>
</dbReference>
<dbReference type="InterPro" id="IPR000210">
    <property type="entry name" value="BTB/POZ_dom"/>
</dbReference>
<proteinExistence type="predicted"/>
<organism evidence="2 3">
    <name type="scientific">Aureobasidium pullulans</name>
    <name type="common">Black yeast</name>
    <name type="synonym">Pullularia pullulans</name>
    <dbReference type="NCBI Taxonomy" id="5580"/>
    <lineage>
        <taxon>Eukaryota</taxon>
        <taxon>Fungi</taxon>
        <taxon>Dikarya</taxon>
        <taxon>Ascomycota</taxon>
        <taxon>Pezizomycotina</taxon>
        <taxon>Dothideomycetes</taxon>
        <taxon>Dothideomycetidae</taxon>
        <taxon>Dothideales</taxon>
        <taxon>Saccotheciaceae</taxon>
        <taxon>Aureobasidium</taxon>
    </lineage>
</organism>
<protein>
    <recommendedName>
        <fullName evidence="1">BTB domain-containing protein</fullName>
    </recommendedName>
</protein>
<dbReference type="SUPFAM" id="SSF54695">
    <property type="entry name" value="POZ domain"/>
    <property type="match status" value="1"/>
</dbReference>
<sequence length="200" mass="22743">MLFGDNKVYAHRVILRMWSPYFDRALGSNFAVAKSPVFHLGGDDDVRAVYAMLRHMYNMPYNKHPANRPLLANYLKQHIEVFKVADKYDCPSLRHIAQMGFRDEANWFATTEAITGIQYLTGYIAQICGPDAPYLADPSLRNHLIEICIEHFGKLADNTVFQAELETGRLFDADASTKILAKVGSRVQDGGMSFKRRRIL</sequence>
<feature type="domain" description="BTB" evidence="1">
    <location>
        <begin position="1"/>
        <end position="65"/>
    </location>
</feature>
<name>A0A4S9DQ45_AURPU</name>
<dbReference type="Pfam" id="PF00651">
    <property type="entry name" value="BTB"/>
    <property type="match status" value="1"/>
</dbReference>
<evidence type="ECO:0000313" key="3">
    <source>
        <dbReference type="Proteomes" id="UP000308953"/>
    </source>
</evidence>
<evidence type="ECO:0000313" key="2">
    <source>
        <dbReference type="EMBL" id="THX23195.1"/>
    </source>
</evidence>
<dbReference type="Proteomes" id="UP000308953">
    <property type="component" value="Unassembled WGS sequence"/>
</dbReference>
<dbReference type="Gene3D" id="3.30.710.10">
    <property type="entry name" value="Potassium Channel Kv1.1, Chain A"/>
    <property type="match status" value="1"/>
</dbReference>
<evidence type="ECO:0000259" key="1">
    <source>
        <dbReference type="PROSITE" id="PS50097"/>
    </source>
</evidence>
<accession>A0A4S9DQ45</accession>
<dbReference type="PANTHER" id="PTHR47843">
    <property type="entry name" value="BTB DOMAIN-CONTAINING PROTEIN-RELATED"/>
    <property type="match status" value="1"/>
</dbReference>
<comment type="caution">
    <text evidence="2">The sequence shown here is derived from an EMBL/GenBank/DDBJ whole genome shotgun (WGS) entry which is preliminary data.</text>
</comment>
<dbReference type="PROSITE" id="PS50097">
    <property type="entry name" value="BTB"/>
    <property type="match status" value="1"/>
</dbReference>
<dbReference type="CDD" id="cd18186">
    <property type="entry name" value="BTB_POZ_ZBTB_KLHL-like"/>
    <property type="match status" value="1"/>
</dbReference>
<dbReference type="AlphaFoldDB" id="A0A4S9DQ45"/>
<reference evidence="2 3" key="1">
    <citation type="submission" date="2018-10" db="EMBL/GenBank/DDBJ databases">
        <title>Fifty Aureobasidium pullulans genomes reveal a recombining polyextremotolerant generalist.</title>
        <authorList>
            <person name="Gostincar C."/>
            <person name="Turk M."/>
            <person name="Zajc J."/>
            <person name="Gunde-Cimerman N."/>
        </authorList>
    </citation>
    <scope>NUCLEOTIDE SEQUENCE [LARGE SCALE GENOMIC DNA]</scope>
    <source>
        <strain evidence="2 3">EXF-9785</strain>
    </source>
</reference>
<dbReference type="EMBL" id="QZAV01000598">
    <property type="protein sequence ID" value="THX23195.1"/>
    <property type="molecule type" value="Genomic_DNA"/>
</dbReference>
<gene>
    <name evidence="2" type="ORF">D6D10_10364</name>
</gene>